<dbReference type="NCBIfam" id="TIGR02884">
    <property type="entry name" value="spore_pdaA"/>
    <property type="match status" value="1"/>
</dbReference>
<reference evidence="4 5" key="1">
    <citation type="submission" date="2021-03" db="EMBL/GenBank/DDBJ databases">
        <title>Genomic Encyclopedia of Type Strains, Phase IV (KMG-IV): sequencing the most valuable type-strain genomes for metagenomic binning, comparative biology and taxonomic classification.</title>
        <authorList>
            <person name="Goeker M."/>
        </authorList>
    </citation>
    <scope>NUCLEOTIDE SEQUENCE [LARGE SCALE GENOMIC DNA]</scope>
    <source>
        <strain evidence="4 5">DSM 26806</strain>
    </source>
</reference>
<dbReference type="Pfam" id="PF01522">
    <property type="entry name" value="Polysacc_deac_1"/>
    <property type="match status" value="1"/>
</dbReference>
<proteinExistence type="predicted"/>
<dbReference type="PANTHER" id="PTHR10587">
    <property type="entry name" value="GLYCOSYL TRANSFERASE-RELATED"/>
    <property type="match status" value="1"/>
</dbReference>
<dbReference type="PROSITE" id="PS51677">
    <property type="entry name" value="NODB"/>
    <property type="match status" value="1"/>
</dbReference>
<dbReference type="Gene3D" id="3.20.20.370">
    <property type="entry name" value="Glycoside hydrolase/deacetylase"/>
    <property type="match status" value="1"/>
</dbReference>
<keyword evidence="5" id="KW-1185">Reference proteome</keyword>
<evidence type="ECO:0000313" key="4">
    <source>
        <dbReference type="EMBL" id="MBP2001898.1"/>
    </source>
</evidence>
<dbReference type="GO" id="GO:0016787">
    <property type="term" value="F:hydrolase activity"/>
    <property type="evidence" value="ECO:0007669"/>
    <property type="project" value="UniProtKB-KW"/>
</dbReference>
<dbReference type="PANTHER" id="PTHR10587:SF78">
    <property type="entry name" value="PEPTIDOGLYCAN-N-ACETYLMURAMIC ACID DEACETYLASE PDAA"/>
    <property type="match status" value="1"/>
</dbReference>
<accession>A0ABS4JJM0</accession>
<organism evidence="4 5">
    <name type="scientific">Paenibacillus shirakamiensis</name>
    <dbReference type="NCBI Taxonomy" id="1265935"/>
    <lineage>
        <taxon>Bacteria</taxon>
        <taxon>Bacillati</taxon>
        <taxon>Bacillota</taxon>
        <taxon>Bacilli</taxon>
        <taxon>Bacillales</taxon>
        <taxon>Paenibacillaceae</taxon>
        <taxon>Paenibacillus</taxon>
    </lineage>
</organism>
<keyword evidence="4" id="KW-0378">Hydrolase</keyword>
<dbReference type="SUPFAM" id="SSF88713">
    <property type="entry name" value="Glycoside hydrolase/deacetylase"/>
    <property type="match status" value="1"/>
</dbReference>
<dbReference type="EMBL" id="JAGGLD010000005">
    <property type="protein sequence ID" value="MBP2001898.1"/>
    <property type="molecule type" value="Genomic_DNA"/>
</dbReference>
<dbReference type="Proteomes" id="UP001519288">
    <property type="component" value="Unassembled WGS sequence"/>
</dbReference>
<name>A0ABS4JJM0_9BACL</name>
<dbReference type="InterPro" id="IPR002509">
    <property type="entry name" value="NODB_dom"/>
</dbReference>
<evidence type="ECO:0000256" key="2">
    <source>
        <dbReference type="SAM" id="SignalP"/>
    </source>
</evidence>
<dbReference type="InterPro" id="IPR011330">
    <property type="entry name" value="Glyco_hydro/deAcase_b/a-brl"/>
</dbReference>
<feature type="signal peptide" evidence="2">
    <location>
        <begin position="1"/>
        <end position="20"/>
    </location>
</feature>
<feature type="region of interest" description="Disordered" evidence="1">
    <location>
        <begin position="248"/>
        <end position="276"/>
    </location>
</feature>
<evidence type="ECO:0000259" key="3">
    <source>
        <dbReference type="PROSITE" id="PS51677"/>
    </source>
</evidence>
<feature type="domain" description="NodB homology" evidence="3">
    <location>
        <begin position="66"/>
        <end position="247"/>
    </location>
</feature>
<dbReference type="EC" id="3.5.1.-" evidence="4"/>
<dbReference type="CDD" id="cd10948">
    <property type="entry name" value="CE4_BsPdaA_like"/>
    <property type="match status" value="1"/>
</dbReference>
<gene>
    <name evidence="4" type="ORF">J2Z69_002954</name>
</gene>
<feature type="chain" id="PRO_5045088789" evidence="2">
    <location>
        <begin position="21"/>
        <end position="276"/>
    </location>
</feature>
<dbReference type="RefSeq" id="WP_209864035.1">
    <property type="nucleotide sequence ID" value="NZ_JAGGLD010000005.1"/>
</dbReference>
<dbReference type="InterPro" id="IPR050248">
    <property type="entry name" value="Polysacc_deacetylase_ArnD"/>
</dbReference>
<keyword evidence="2" id="KW-0732">Signal</keyword>
<protein>
    <submittedName>
        <fullName evidence="4">Peptidoglycan-N-acetylmuramic acid deacetylase</fullName>
        <ecNumber evidence="4">3.5.1.-</ecNumber>
    </submittedName>
</protein>
<evidence type="ECO:0000313" key="5">
    <source>
        <dbReference type="Proteomes" id="UP001519288"/>
    </source>
</evidence>
<dbReference type="InterPro" id="IPR014235">
    <property type="entry name" value="Spore_PdaA"/>
</dbReference>
<sequence length="276" mass="30780">MRRIFLSVVMACAISMSLPAATSADQPFHFGFKKSVKGSMPSINEEGFKDIIDKNGAIFTGDTKQKEIYLTFDNGYENGYTASILDTLQSKQVPAIFFVTGHYIKDQPELIKRMVAEGHLIGNHSWSHPDMTTVSDEKIISELAQVKKGVADLTGVQEMAFVRPPRGIFNDRTLRVSAKEGYTSVFWSAAYKDWDTKDQKGGEYAYQKVMGQLHPGTVLLLHSVSKDNAEVLRAIIDNVRKQGYTFKSLNDLPHRNPNQAKDAKQIPTKVAPPIEP</sequence>
<comment type="caution">
    <text evidence="4">The sequence shown here is derived from an EMBL/GenBank/DDBJ whole genome shotgun (WGS) entry which is preliminary data.</text>
</comment>
<evidence type="ECO:0000256" key="1">
    <source>
        <dbReference type="SAM" id="MobiDB-lite"/>
    </source>
</evidence>